<gene>
    <name evidence="9" type="ORF">PhaeoP97_03719</name>
</gene>
<evidence type="ECO:0000256" key="5">
    <source>
        <dbReference type="ARBA" id="ARBA00022989"/>
    </source>
</evidence>
<feature type="transmembrane region" description="Helical" evidence="8">
    <location>
        <begin position="12"/>
        <end position="34"/>
    </location>
</feature>
<evidence type="ECO:0000256" key="3">
    <source>
        <dbReference type="ARBA" id="ARBA00022475"/>
    </source>
</evidence>
<dbReference type="Proteomes" id="UP000183859">
    <property type="component" value="Plasmid pP97_a"/>
</dbReference>
<keyword evidence="6 8" id="KW-0472">Membrane</keyword>
<evidence type="ECO:0000313" key="9">
    <source>
        <dbReference type="EMBL" id="APG49069.1"/>
    </source>
</evidence>
<evidence type="ECO:0000256" key="6">
    <source>
        <dbReference type="ARBA" id="ARBA00023136"/>
    </source>
</evidence>
<evidence type="ECO:0000256" key="1">
    <source>
        <dbReference type="ARBA" id="ARBA00004162"/>
    </source>
</evidence>
<evidence type="ECO:0000313" key="10">
    <source>
        <dbReference type="Proteomes" id="UP000183859"/>
    </source>
</evidence>
<sequence length="125" mass="13451">MVKPPSKEPTIALINIVFLMLIFFMIAGTLALPLDGDVELIEAEDIIGREPPDAMVIHADGVLRLRGEIVANAADYLATLSVAERAIVRIVPDRKLPARSLVSIANELRTAGAGRVMVVSERALP</sequence>
<geneLocation type="plasmid" evidence="10">
    <name>pp97_a</name>
</geneLocation>
<keyword evidence="5 8" id="KW-1133">Transmembrane helix</keyword>
<dbReference type="KEGG" id="php:PhaeoP97_03719"/>
<dbReference type="OrthoDB" id="8479787at2"/>
<comment type="similarity">
    <text evidence="2 7">Belongs to the ExbD/TolR family.</text>
</comment>
<name>A0A1L3IA40_9RHOB</name>
<keyword evidence="9" id="KW-0614">Plasmid</keyword>
<organism evidence="9 10">
    <name type="scientific">Phaeobacter porticola</name>
    <dbReference type="NCBI Taxonomy" id="1844006"/>
    <lineage>
        <taxon>Bacteria</taxon>
        <taxon>Pseudomonadati</taxon>
        <taxon>Pseudomonadota</taxon>
        <taxon>Alphaproteobacteria</taxon>
        <taxon>Rhodobacterales</taxon>
        <taxon>Roseobacteraceae</taxon>
        <taxon>Phaeobacter</taxon>
    </lineage>
</organism>
<protein>
    <submittedName>
        <fullName evidence="9">Biopolymer transport protein</fullName>
    </submittedName>
</protein>
<dbReference type="Pfam" id="PF02472">
    <property type="entry name" value="ExbD"/>
    <property type="match status" value="1"/>
</dbReference>
<dbReference type="GO" id="GO:0015031">
    <property type="term" value="P:protein transport"/>
    <property type="evidence" value="ECO:0007669"/>
    <property type="project" value="UniProtKB-KW"/>
</dbReference>
<dbReference type="GO" id="GO:0022857">
    <property type="term" value="F:transmembrane transporter activity"/>
    <property type="evidence" value="ECO:0007669"/>
    <property type="project" value="InterPro"/>
</dbReference>
<keyword evidence="3" id="KW-1003">Cell membrane</keyword>
<evidence type="ECO:0000256" key="2">
    <source>
        <dbReference type="ARBA" id="ARBA00005811"/>
    </source>
</evidence>
<keyword evidence="10" id="KW-1185">Reference proteome</keyword>
<accession>A0A1L3IA40</accession>
<dbReference type="InterPro" id="IPR003400">
    <property type="entry name" value="ExbD"/>
</dbReference>
<evidence type="ECO:0000256" key="7">
    <source>
        <dbReference type="RuleBase" id="RU003879"/>
    </source>
</evidence>
<dbReference type="GO" id="GO:0005886">
    <property type="term" value="C:plasma membrane"/>
    <property type="evidence" value="ECO:0007669"/>
    <property type="project" value="UniProtKB-SubCell"/>
</dbReference>
<dbReference type="EMBL" id="CP016365">
    <property type="protein sequence ID" value="APG49069.1"/>
    <property type="molecule type" value="Genomic_DNA"/>
</dbReference>
<evidence type="ECO:0000256" key="8">
    <source>
        <dbReference type="SAM" id="Phobius"/>
    </source>
</evidence>
<dbReference type="AlphaFoldDB" id="A0A1L3IA40"/>
<keyword evidence="7" id="KW-0813">Transport</keyword>
<evidence type="ECO:0000256" key="4">
    <source>
        <dbReference type="ARBA" id="ARBA00022692"/>
    </source>
</evidence>
<comment type="subcellular location">
    <subcellularLocation>
        <location evidence="1">Cell membrane</location>
        <topology evidence="1">Single-pass membrane protein</topology>
    </subcellularLocation>
    <subcellularLocation>
        <location evidence="7">Cell membrane</location>
        <topology evidence="7">Single-pass type II membrane protein</topology>
    </subcellularLocation>
</comment>
<keyword evidence="7" id="KW-0653">Protein transport</keyword>
<reference evidence="10" key="1">
    <citation type="submission" date="2016-07" db="EMBL/GenBank/DDBJ databases">
        <title>Phaeobacter portensis sp. nov., a tropodithietic acid producing bacterium isolated from a German harbor.</title>
        <authorList>
            <person name="Freese H.M."/>
            <person name="Bunk B."/>
            <person name="Breider S."/>
            <person name="Brinkhoff T."/>
        </authorList>
    </citation>
    <scope>NUCLEOTIDE SEQUENCE [LARGE SCALE GENOMIC DNA]</scope>
    <source>
        <strain evidence="10">P97</strain>
        <plasmid evidence="10">pp97_a</plasmid>
    </source>
</reference>
<keyword evidence="4 7" id="KW-0812">Transmembrane</keyword>
<proteinExistence type="inferred from homology"/>